<evidence type="ECO:0000256" key="1">
    <source>
        <dbReference type="SAM" id="MobiDB-lite"/>
    </source>
</evidence>
<evidence type="ECO:0000313" key="3">
    <source>
        <dbReference type="Proteomes" id="UP000545493"/>
    </source>
</evidence>
<comment type="caution">
    <text evidence="2">The sequence shown here is derived from an EMBL/GenBank/DDBJ whole genome shotgun (WGS) entry which is preliminary data.</text>
</comment>
<name>A0A7X5ZP58_9PSEU</name>
<keyword evidence="3" id="KW-1185">Reference proteome</keyword>
<feature type="compositionally biased region" description="Basic and acidic residues" evidence="1">
    <location>
        <begin position="34"/>
        <end position="48"/>
    </location>
</feature>
<sequence length="60" mass="6971">MATDRDRPADEPAKAPRRRRIEEIFGEVVPETTSDEKDPGVERGRSDEWYLENRPPHHDG</sequence>
<gene>
    <name evidence="2" type="ORF">FHU38_000807</name>
</gene>
<dbReference type="Proteomes" id="UP000545493">
    <property type="component" value="Unassembled WGS sequence"/>
</dbReference>
<dbReference type="EMBL" id="JAAOYM010000001">
    <property type="protein sequence ID" value="NIJ10463.1"/>
    <property type="molecule type" value="Genomic_DNA"/>
</dbReference>
<reference evidence="2 3" key="1">
    <citation type="submission" date="2020-03" db="EMBL/GenBank/DDBJ databases">
        <title>Sequencing the genomes of 1000 actinobacteria strains.</title>
        <authorList>
            <person name="Klenk H.-P."/>
        </authorList>
    </citation>
    <scope>NUCLEOTIDE SEQUENCE [LARGE SCALE GENOMIC DNA]</scope>
    <source>
        <strain evidence="2 3">DSM 45685</strain>
    </source>
</reference>
<accession>A0A7X5ZP58</accession>
<protein>
    <submittedName>
        <fullName evidence="2">Uncharacterized protein</fullName>
    </submittedName>
</protein>
<organism evidence="2 3">
    <name type="scientific">Saccharomonospora amisosensis</name>
    <dbReference type="NCBI Taxonomy" id="1128677"/>
    <lineage>
        <taxon>Bacteria</taxon>
        <taxon>Bacillati</taxon>
        <taxon>Actinomycetota</taxon>
        <taxon>Actinomycetes</taxon>
        <taxon>Pseudonocardiales</taxon>
        <taxon>Pseudonocardiaceae</taxon>
        <taxon>Saccharomonospora</taxon>
    </lineage>
</organism>
<dbReference type="AlphaFoldDB" id="A0A7X5ZP58"/>
<feature type="compositionally biased region" description="Basic and acidic residues" evidence="1">
    <location>
        <begin position="1"/>
        <end position="14"/>
    </location>
</feature>
<feature type="region of interest" description="Disordered" evidence="1">
    <location>
        <begin position="1"/>
        <end position="60"/>
    </location>
</feature>
<dbReference type="RefSeq" id="WP_167166590.1">
    <property type="nucleotide sequence ID" value="NZ_JAAOYM010000001.1"/>
</dbReference>
<proteinExistence type="predicted"/>
<evidence type="ECO:0000313" key="2">
    <source>
        <dbReference type="EMBL" id="NIJ10463.1"/>
    </source>
</evidence>